<protein>
    <submittedName>
        <fullName evidence="1">Uncharacterized protein</fullName>
    </submittedName>
</protein>
<dbReference type="AlphaFoldDB" id="A0A8T4HDX9"/>
<proteinExistence type="predicted"/>
<dbReference type="RefSeq" id="WP_353548029.1">
    <property type="nucleotide sequence ID" value="NZ_JAGKSB010000021.1"/>
</dbReference>
<reference evidence="1" key="1">
    <citation type="submission" date="2021-03" db="EMBL/GenBank/DDBJ databases">
        <authorList>
            <person name="Lu T."/>
            <person name="Wang Q."/>
            <person name="Han X."/>
        </authorList>
    </citation>
    <scope>NUCLEOTIDE SEQUENCE</scope>
    <source>
        <strain evidence="1">WQ 2009</strain>
    </source>
</reference>
<gene>
    <name evidence="1" type="ORF">J5U18_13305</name>
</gene>
<dbReference type="Proteomes" id="UP000679691">
    <property type="component" value="Unassembled WGS sequence"/>
</dbReference>
<sequence>MTKTQIEDYLANLENQLLNNSSEIKIELTSIWANSFSNQASVFLFREDGEICYVAETSSIKEEINGIFFIKNHAFRRSFGEKYCAEILNYKKSSFRNGFSEDVEALINERMVATLTLSYILVDLGRRELEVLLNNRFLPKYRISLNKFIYKTYGLNGKEYKNAYLPWTVEDDNKLEVFYCQGKTVKELMEIFGRNNGAIRSRIRNLKFKEKYRVS</sequence>
<name>A0A8T4HDX9_9SPHI</name>
<keyword evidence="2" id="KW-1185">Reference proteome</keyword>
<evidence type="ECO:0000313" key="2">
    <source>
        <dbReference type="Proteomes" id="UP000679691"/>
    </source>
</evidence>
<dbReference type="EMBL" id="JAGKSB010000021">
    <property type="protein sequence ID" value="MBP3944515.1"/>
    <property type="molecule type" value="Genomic_DNA"/>
</dbReference>
<comment type="caution">
    <text evidence="1">The sequence shown here is derived from an EMBL/GenBank/DDBJ whole genome shotgun (WGS) entry which is preliminary data.</text>
</comment>
<organism evidence="1 2">
    <name type="scientific">Rhinopithecimicrobium faecis</name>
    <dbReference type="NCBI Taxonomy" id="2820698"/>
    <lineage>
        <taxon>Bacteria</taxon>
        <taxon>Pseudomonadati</taxon>
        <taxon>Bacteroidota</taxon>
        <taxon>Sphingobacteriia</taxon>
        <taxon>Sphingobacteriales</taxon>
        <taxon>Sphingobacteriaceae</taxon>
        <taxon>Rhinopithecimicrobium</taxon>
    </lineage>
</organism>
<accession>A0A8T4HDX9</accession>
<evidence type="ECO:0000313" key="1">
    <source>
        <dbReference type="EMBL" id="MBP3944515.1"/>
    </source>
</evidence>